<dbReference type="EMBL" id="JAVLET010000007">
    <property type="protein sequence ID" value="KAL0468596.1"/>
    <property type="molecule type" value="Genomic_DNA"/>
</dbReference>
<sequence length="64" mass="7543">MGIEEVWIVCAETQRRVGLGYNLWMIGKWETGDRRLRGPYFGYCIAYIIRLGTIPIFFFNLQIP</sequence>
<keyword evidence="1" id="KW-0472">Membrane</keyword>
<keyword evidence="1" id="KW-0812">Transmembrane</keyword>
<proteinExistence type="predicted"/>
<protein>
    <submittedName>
        <fullName evidence="2">Uncharacterized protein</fullName>
    </submittedName>
</protein>
<keyword evidence="1" id="KW-1133">Transmembrane helix</keyword>
<feature type="transmembrane region" description="Helical" evidence="1">
    <location>
        <begin position="40"/>
        <end position="61"/>
    </location>
</feature>
<comment type="caution">
    <text evidence="2">The sequence shown here is derived from an EMBL/GenBank/DDBJ whole genome shotgun (WGS) entry which is preliminary data.</text>
</comment>
<gene>
    <name evidence="2" type="ORF">QR685DRAFT_573854</name>
</gene>
<dbReference type="Proteomes" id="UP001451303">
    <property type="component" value="Unassembled WGS sequence"/>
</dbReference>
<evidence type="ECO:0000256" key="1">
    <source>
        <dbReference type="SAM" id="Phobius"/>
    </source>
</evidence>
<organism evidence="2 3">
    <name type="scientific">Neurospora intermedia</name>
    <dbReference type="NCBI Taxonomy" id="5142"/>
    <lineage>
        <taxon>Eukaryota</taxon>
        <taxon>Fungi</taxon>
        <taxon>Dikarya</taxon>
        <taxon>Ascomycota</taxon>
        <taxon>Pezizomycotina</taxon>
        <taxon>Sordariomycetes</taxon>
        <taxon>Sordariomycetidae</taxon>
        <taxon>Sordariales</taxon>
        <taxon>Sordariaceae</taxon>
        <taxon>Neurospora</taxon>
    </lineage>
</organism>
<evidence type="ECO:0000313" key="3">
    <source>
        <dbReference type="Proteomes" id="UP001451303"/>
    </source>
</evidence>
<name>A0ABR3D7D7_NEUIN</name>
<reference evidence="2 3" key="1">
    <citation type="submission" date="2023-09" db="EMBL/GenBank/DDBJ databases">
        <title>Multi-omics analysis of a traditional fermented food reveals byproduct-associated fungal strains for waste-to-food upcycling.</title>
        <authorList>
            <consortium name="Lawrence Berkeley National Laboratory"/>
            <person name="Rekdal V.M."/>
            <person name="Villalobos-Escobedo J.M."/>
            <person name="Rodriguez-Valeron N."/>
            <person name="Garcia M.O."/>
            <person name="Vasquez D.P."/>
            <person name="Damayanti I."/>
            <person name="Sorensen P.M."/>
            <person name="Baidoo E.E."/>
            <person name="De Carvalho A.C."/>
            <person name="Riley R."/>
            <person name="Lipzen A."/>
            <person name="He G."/>
            <person name="Yan M."/>
            <person name="Haridas S."/>
            <person name="Daum C."/>
            <person name="Yoshinaga Y."/>
            <person name="Ng V."/>
            <person name="Grigoriev I.V."/>
            <person name="Munk R."/>
            <person name="Nuraida L."/>
            <person name="Wijaya C.H."/>
            <person name="Morales P.-C."/>
            <person name="Keasling J.D."/>
        </authorList>
    </citation>
    <scope>NUCLEOTIDE SEQUENCE [LARGE SCALE GENOMIC DNA]</scope>
    <source>
        <strain evidence="2 3">FGSC 2613</strain>
    </source>
</reference>
<evidence type="ECO:0000313" key="2">
    <source>
        <dbReference type="EMBL" id="KAL0468596.1"/>
    </source>
</evidence>
<keyword evidence="3" id="KW-1185">Reference proteome</keyword>
<accession>A0ABR3D7D7</accession>